<dbReference type="InterPro" id="IPR003879">
    <property type="entry name" value="Butyrophylin_SPRY"/>
</dbReference>
<dbReference type="Ensembl" id="ENSPMET00000000702.1">
    <property type="protein sequence ID" value="ENSPMEP00000009487.1"/>
    <property type="gene ID" value="ENSPMEG00000011341.1"/>
</dbReference>
<feature type="chain" id="PRO_5017369682" description="B30.2/SPRY domain-containing protein" evidence="2">
    <location>
        <begin position="23"/>
        <end position="1278"/>
    </location>
</feature>
<evidence type="ECO:0000313" key="5">
    <source>
        <dbReference type="Proteomes" id="UP000261480"/>
    </source>
</evidence>
<feature type="domain" description="B30.2/SPRY" evidence="3">
    <location>
        <begin position="1077"/>
        <end position="1273"/>
    </location>
</feature>
<evidence type="ECO:0000259" key="3">
    <source>
        <dbReference type="PROSITE" id="PS50188"/>
    </source>
</evidence>
<protein>
    <recommendedName>
        <fullName evidence="3">B30.2/SPRY domain-containing protein</fullName>
    </recommendedName>
</protein>
<dbReference type="PRINTS" id="PR01407">
    <property type="entry name" value="BUTYPHLNCDUF"/>
</dbReference>
<evidence type="ECO:0000256" key="2">
    <source>
        <dbReference type="SAM" id="SignalP"/>
    </source>
</evidence>
<feature type="signal peptide" evidence="2">
    <location>
        <begin position="1"/>
        <end position="22"/>
    </location>
</feature>
<dbReference type="CDD" id="cd13733">
    <property type="entry name" value="SPRY_PRY_C-I_1"/>
    <property type="match status" value="1"/>
</dbReference>
<keyword evidence="2" id="KW-0732">Signal</keyword>
<dbReference type="SMART" id="SM00449">
    <property type="entry name" value="SPRY"/>
    <property type="match status" value="1"/>
</dbReference>
<feature type="coiled-coil region" evidence="1">
    <location>
        <begin position="607"/>
        <end position="787"/>
    </location>
</feature>
<keyword evidence="5" id="KW-1185">Reference proteome</keyword>
<dbReference type="SMART" id="SM00589">
    <property type="entry name" value="PRY"/>
    <property type="match status" value="1"/>
</dbReference>
<dbReference type="InterPro" id="IPR003877">
    <property type="entry name" value="SPRY_dom"/>
</dbReference>
<dbReference type="STRING" id="48701.ENSPMEP00000009487"/>
<feature type="coiled-coil region" evidence="1">
    <location>
        <begin position="72"/>
        <end position="113"/>
    </location>
</feature>
<feature type="coiled-coil region" evidence="1">
    <location>
        <begin position="412"/>
        <end position="464"/>
    </location>
</feature>
<dbReference type="GeneID" id="106903831"/>
<feature type="coiled-coil region" evidence="1">
    <location>
        <begin position="856"/>
        <end position="957"/>
    </location>
</feature>
<dbReference type="InterPro" id="IPR001870">
    <property type="entry name" value="B30.2/SPRY"/>
</dbReference>
<dbReference type="InterPro" id="IPR013320">
    <property type="entry name" value="ConA-like_dom_sf"/>
</dbReference>
<feature type="coiled-coil region" evidence="1">
    <location>
        <begin position="290"/>
        <end position="317"/>
    </location>
</feature>
<keyword evidence="1" id="KW-0175">Coiled coil</keyword>
<dbReference type="KEGG" id="pmei:106903831"/>
<feature type="coiled-coil region" evidence="1">
    <location>
        <begin position="987"/>
        <end position="1090"/>
    </location>
</feature>
<dbReference type="PROSITE" id="PS50188">
    <property type="entry name" value="B302_SPRY"/>
    <property type="match status" value="1"/>
</dbReference>
<proteinExistence type="predicted"/>
<evidence type="ECO:0000313" key="4">
    <source>
        <dbReference type="Ensembl" id="ENSPMEP00000009487.1"/>
    </source>
</evidence>
<accession>A0A3B3X383</accession>
<dbReference type="InterPro" id="IPR043136">
    <property type="entry name" value="B30.2/SPRY_sf"/>
</dbReference>
<feature type="coiled-coil region" evidence="1">
    <location>
        <begin position="547"/>
        <end position="574"/>
    </location>
</feature>
<organism evidence="4 5">
    <name type="scientific">Poecilia mexicana</name>
    <dbReference type="NCBI Taxonomy" id="48701"/>
    <lineage>
        <taxon>Eukaryota</taxon>
        <taxon>Metazoa</taxon>
        <taxon>Chordata</taxon>
        <taxon>Craniata</taxon>
        <taxon>Vertebrata</taxon>
        <taxon>Euteleostomi</taxon>
        <taxon>Actinopterygii</taxon>
        <taxon>Neopterygii</taxon>
        <taxon>Teleostei</taxon>
        <taxon>Neoteleostei</taxon>
        <taxon>Acanthomorphata</taxon>
        <taxon>Ovalentaria</taxon>
        <taxon>Atherinomorphae</taxon>
        <taxon>Cyprinodontiformes</taxon>
        <taxon>Poeciliidae</taxon>
        <taxon>Poeciliinae</taxon>
        <taxon>Poecilia</taxon>
    </lineage>
</organism>
<reference evidence="4" key="1">
    <citation type="submission" date="2025-08" db="UniProtKB">
        <authorList>
            <consortium name="Ensembl"/>
        </authorList>
    </citation>
    <scope>IDENTIFICATION</scope>
</reference>
<evidence type="ECO:0000256" key="1">
    <source>
        <dbReference type="SAM" id="Coils"/>
    </source>
</evidence>
<dbReference type="SUPFAM" id="SSF49899">
    <property type="entry name" value="Concanavalin A-like lectins/glucanases"/>
    <property type="match status" value="1"/>
</dbReference>
<dbReference type="OrthoDB" id="8950241at2759"/>
<dbReference type="PANTHER" id="PTHR24103">
    <property type="entry name" value="E3 UBIQUITIN-PROTEIN LIGASE TRIM"/>
    <property type="match status" value="1"/>
</dbReference>
<name>A0A3B3X383_9TELE</name>
<dbReference type="Gene3D" id="2.60.120.920">
    <property type="match status" value="1"/>
</dbReference>
<dbReference type="RefSeq" id="XP_014823321.1">
    <property type="nucleotide sequence ID" value="XM_014967835.1"/>
</dbReference>
<dbReference type="FunFam" id="2.60.120.920:FF:000004">
    <property type="entry name" value="Butyrophilin subfamily 1 member A1"/>
    <property type="match status" value="1"/>
</dbReference>
<dbReference type="Pfam" id="PF13765">
    <property type="entry name" value="PRY"/>
    <property type="match status" value="1"/>
</dbReference>
<dbReference type="Proteomes" id="UP000261480">
    <property type="component" value="Unplaced"/>
</dbReference>
<dbReference type="InterPro" id="IPR050143">
    <property type="entry name" value="TRIM/RBCC"/>
</dbReference>
<dbReference type="AlphaFoldDB" id="A0A3B3X383"/>
<dbReference type="InterPro" id="IPR006574">
    <property type="entry name" value="PRY"/>
</dbReference>
<reference evidence="4" key="2">
    <citation type="submission" date="2025-09" db="UniProtKB">
        <authorList>
            <consortium name="Ensembl"/>
        </authorList>
    </citation>
    <scope>IDENTIFICATION</scope>
</reference>
<dbReference type="Pfam" id="PF00622">
    <property type="entry name" value="SPRY"/>
    <property type="match status" value="1"/>
</dbReference>
<sequence length="1278" mass="146277">MAGGSNFIWVPFLLICVFPASDNRHVPYNVGEFVKNTGNPQLDDILSKITIPLPNGTDFDEVNVTSIKVRLCTGVEESLDSLNKQLREASQRNSQLDGEAFELRREVRQLKLKLSTCSLAVTSVAGSYHTQLQTKLKHLLEVIDSENIQVLKIMALTRDVRSLRRKFESLVNSNGNSTEITAVQAELSAKTAELNAMKPQINRNNETLALILEIISLQNQIWDLQPTELSSKTALTVDGRLLALQELLDRKLSELQRKEDPISIVLELISVRHKITTMEKRIKILTEGSKSKILDAQRELRQKIEQLKRAIMLLSGRENDKNLTREILRLQFEVDRLTTLVSTYEETLEPTITAITVELEVMKRKEVILQKSLEITDQAIAQLIMKVISIVEELTEHKETTTGEQPDILTLLQTYKRDYTKALSEIKNLKEQLRQTREECSGLEERYVAVKTELEQRIAQLNRTEDSEAALVVSIVHLHGQIQALKKAIVASPSKKEIIRLQKELLQKEEELKAKTADIERLIPNSQIILKIIELQNNIWTLQNKDTNETTSEISELQRRLDGLLSEIDSKDQETLKHMMTVLTLQSQVEYLQKQLSATEVLQSHRITQLNRELENKQAQLQNVYSEIKEKNQENGELLVKISVLQSRLREFEKEKESDEKKAVATVSKLKEQLKIKEEENQEQQNLIKTLQISLNQTQPECSTNEQQIQDLQKSLEAKIVDLKNKSDTVTSLALQVSTLTVQLEELKKQLGNSVSQTKVEELQRVIDQKSAELDKVTEELKQRSTQSQRLLQIIAVQVEIDRLVAVASNESDYTKIQGLQDHLSHLIEGIRDTDNENTKLTFKILTQKDEIATLKKEMESQLGAQAEKIKDLENQLESVRTEIKKKTNLLETSTLRIANLSAQIMELNEKIVPLQEEISDLNETYAVNLAELQERLDFAQKKLQNTEAQLMEADARNFQLVMDIANLRAELKKAKEGTSITSKKKVAALEQQLRTQDKENRKLEIANRDLKQQTEELETCCKANTHCEDMQRQLQQSQEDADRLHQQLQEKDAALRKLQRNFEQQQREKERLQEDYNNAVAKLTNVEDRTIYNTKITWDPNTAHPRLVFFNDNTEVSTTNDVPQFQDNPGRFDVVLGVLGSTGFSRGRHYWEVSVADKLCYHIGMVSESAKRKGSLSFRPAKGFWTIVLNKQNELKAIDRTSITLQVERLPITLGILLDYNKGQVSFYDSGARSHLYSFSGQEFTDRIFPFLNYCVEDVENPQPIVLLPPGSTDWIN</sequence>